<evidence type="ECO:0000313" key="4">
    <source>
        <dbReference type="EMBL" id="GFR57480.1"/>
    </source>
</evidence>
<feature type="chain" id="PRO_5043977376" description="SMB domain-containing protein" evidence="2">
    <location>
        <begin position="23"/>
        <end position="693"/>
    </location>
</feature>
<evidence type="ECO:0000256" key="2">
    <source>
        <dbReference type="SAM" id="SignalP"/>
    </source>
</evidence>
<keyword evidence="5" id="KW-1185">Reference proteome</keyword>
<comment type="caution">
    <text evidence="4">The sequence shown here is derived from an EMBL/GenBank/DDBJ whole genome shotgun (WGS) entry which is preliminary data.</text>
</comment>
<keyword evidence="1" id="KW-1015">Disulfide bond</keyword>
<evidence type="ECO:0000313" key="5">
    <source>
        <dbReference type="Proteomes" id="UP000762676"/>
    </source>
</evidence>
<dbReference type="Proteomes" id="UP000762676">
    <property type="component" value="Unassembled WGS sequence"/>
</dbReference>
<dbReference type="InterPro" id="IPR036024">
    <property type="entry name" value="Somatomedin_B-like_dom_sf"/>
</dbReference>
<evidence type="ECO:0000259" key="3">
    <source>
        <dbReference type="PROSITE" id="PS50958"/>
    </source>
</evidence>
<feature type="domain" description="SMB" evidence="3">
    <location>
        <begin position="163"/>
        <end position="209"/>
    </location>
</feature>
<dbReference type="InterPro" id="IPR001212">
    <property type="entry name" value="Somatomedin_B_dom"/>
</dbReference>
<protein>
    <recommendedName>
        <fullName evidence="3">SMB domain-containing protein</fullName>
    </recommendedName>
</protein>
<reference evidence="4 5" key="1">
    <citation type="journal article" date="2021" name="Elife">
        <title>Chloroplast acquisition without the gene transfer in kleptoplastic sea slugs, Plakobranchus ocellatus.</title>
        <authorList>
            <person name="Maeda T."/>
            <person name="Takahashi S."/>
            <person name="Yoshida T."/>
            <person name="Shimamura S."/>
            <person name="Takaki Y."/>
            <person name="Nagai Y."/>
            <person name="Toyoda A."/>
            <person name="Suzuki Y."/>
            <person name="Arimoto A."/>
            <person name="Ishii H."/>
            <person name="Satoh N."/>
            <person name="Nishiyama T."/>
            <person name="Hasebe M."/>
            <person name="Maruyama T."/>
            <person name="Minagawa J."/>
            <person name="Obokata J."/>
            <person name="Shigenobu S."/>
        </authorList>
    </citation>
    <scope>NUCLEOTIDE SEQUENCE [LARGE SCALE GENOMIC DNA]</scope>
</reference>
<feature type="signal peptide" evidence="2">
    <location>
        <begin position="1"/>
        <end position="22"/>
    </location>
</feature>
<organism evidence="4 5">
    <name type="scientific">Elysia marginata</name>
    <dbReference type="NCBI Taxonomy" id="1093978"/>
    <lineage>
        <taxon>Eukaryota</taxon>
        <taxon>Metazoa</taxon>
        <taxon>Spiralia</taxon>
        <taxon>Lophotrochozoa</taxon>
        <taxon>Mollusca</taxon>
        <taxon>Gastropoda</taxon>
        <taxon>Heterobranchia</taxon>
        <taxon>Euthyneura</taxon>
        <taxon>Panpulmonata</taxon>
        <taxon>Sacoglossa</taxon>
        <taxon>Placobranchoidea</taxon>
        <taxon>Plakobranchidae</taxon>
        <taxon>Elysia</taxon>
    </lineage>
</organism>
<accession>A0AAV4E9W7</accession>
<dbReference type="Gene3D" id="4.10.410.20">
    <property type="match status" value="1"/>
</dbReference>
<gene>
    <name evidence="4" type="ORF">ElyMa_000002400</name>
</gene>
<dbReference type="AlphaFoldDB" id="A0AAV4E9W7"/>
<dbReference type="SUPFAM" id="SSF90188">
    <property type="entry name" value="Somatomedin B domain"/>
    <property type="match status" value="1"/>
</dbReference>
<sequence length="693" mass="77474">MFKAKSLLLVAVAFHLLSGVAGQNQVQSENQDGLVSMPQASRENTEQNLKVVNDSKEKGISTDNNKAAISLYSKLPETFSVHSKTAPAKNNTSKETNLTPSDGTVNFTTMLMKLIDYTEEQNYYLKSAQVIDIDPYKITASSSPYMKAMISEQGFCDRPDILERISCNGRCGQAPDSWATPGQCGCDHDCFLYGDCCEDLNPVCQSEFMEAVETFYYGIEEIPSLECSYDSVAIMLLTKKADVFVTDKLIEIYCDLGLFKLTALENIAAALFGGKCLYKSRDAATSMRSCGTPDVVICNPDELPTFFNVYPISLHCYDHHFTRILYRRFYTGIFGMMLYPNVGRCKMARIPSNDNGGSAQASHVPQDAKTLYTSTLDTLKMRASVDSNLTVLDFYHITWGTLRCTGGALYTNLTCMMYDCPRTELIDTLHQLCYRPDSLYIQFSAYMNNLNHDNAVMKLNVSDGEEISGETVFKLNQTGREVLIAPNVRMHLCLCLKVHSVIKTLGWWQVLLDTSAFLEGLCKIKLHGYQTEIKENELDNLIAKVEDFLNETNGGKQDGDKGEIGKYGTETGAAFIDNTNGNGVGINDFLVMDGTVEGLTQFSQLILYIWKNDTRRCPRAKHMFIMWCFSKQASTQNFQTCLSWRTDDGRNIKKPGLVPLNRPTEQAACPHVSSTWEICLAALLLVKVLNYLI</sequence>
<dbReference type="EMBL" id="BMAT01000008">
    <property type="protein sequence ID" value="GFR57480.1"/>
    <property type="molecule type" value="Genomic_DNA"/>
</dbReference>
<name>A0AAV4E9W7_9GAST</name>
<dbReference type="PROSITE" id="PS50958">
    <property type="entry name" value="SMB_2"/>
    <property type="match status" value="1"/>
</dbReference>
<dbReference type="Pfam" id="PF01033">
    <property type="entry name" value="Somatomedin_B"/>
    <property type="match status" value="1"/>
</dbReference>
<evidence type="ECO:0000256" key="1">
    <source>
        <dbReference type="ARBA" id="ARBA00023157"/>
    </source>
</evidence>
<keyword evidence="2" id="KW-0732">Signal</keyword>
<proteinExistence type="predicted"/>